<feature type="signal peptide" evidence="2">
    <location>
        <begin position="1"/>
        <end position="30"/>
    </location>
</feature>
<evidence type="ECO:0000256" key="1">
    <source>
        <dbReference type="SAM" id="MobiDB-lite"/>
    </source>
</evidence>
<accession>Q4RMZ4</accession>
<organism evidence="3">
    <name type="scientific">Tetraodon nigroviridis</name>
    <name type="common">Spotted green pufferfish</name>
    <name type="synonym">Chelonodon nigroviridis</name>
    <dbReference type="NCBI Taxonomy" id="99883"/>
    <lineage>
        <taxon>Eukaryota</taxon>
        <taxon>Metazoa</taxon>
        <taxon>Chordata</taxon>
        <taxon>Craniata</taxon>
        <taxon>Vertebrata</taxon>
        <taxon>Euteleostomi</taxon>
        <taxon>Actinopterygii</taxon>
        <taxon>Neopterygii</taxon>
        <taxon>Teleostei</taxon>
        <taxon>Neoteleostei</taxon>
        <taxon>Acanthomorphata</taxon>
        <taxon>Eupercaria</taxon>
        <taxon>Tetraodontiformes</taxon>
        <taxon>Tetradontoidea</taxon>
        <taxon>Tetraodontidae</taxon>
        <taxon>Tetraodon</taxon>
    </lineage>
</organism>
<name>Q4RMZ4_TETNG</name>
<comment type="caution">
    <text evidence="3">The sequence shown here is derived from an EMBL/GenBank/DDBJ whole genome shotgun (WGS) entry which is preliminary data.</text>
</comment>
<dbReference type="AlphaFoldDB" id="Q4RMZ4"/>
<protein>
    <submittedName>
        <fullName evidence="3">(spotted green pufferfish) hypothetical protein</fullName>
    </submittedName>
</protein>
<sequence>MQKVIHSGPSLGRLSLTGWLLALRLSDAAALFVHQRQRSARSHSAVRQPLKPSAPPGAPRSAVRTRRGSRFPRLPAPLCLCRVATLLRLPAASVRTLSRRVAPLLLGTSAGSQTSQLRSNGAVYAASPARTPTAGLDLRLCVPAHRAGIHAGVLGRFRGAAGAQATHVAPASGCLCDALTKTRTDVNICGKLAGEREEMRQKVNCRSGGIAQLWPCGTQ</sequence>
<dbReference type="EMBL" id="CAAE01015017">
    <property type="protein sequence ID" value="CAG10238.1"/>
    <property type="molecule type" value="Genomic_DNA"/>
</dbReference>
<evidence type="ECO:0000313" key="3">
    <source>
        <dbReference type="EMBL" id="CAG10238.1"/>
    </source>
</evidence>
<reference evidence="3" key="2">
    <citation type="submission" date="2004-02" db="EMBL/GenBank/DDBJ databases">
        <authorList>
            <consortium name="Genoscope"/>
            <consortium name="Whitehead Institute Centre for Genome Research"/>
        </authorList>
    </citation>
    <scope>NUCLEOTIDE SEQUENCE</scope>
</reference>
<evidence type="ECO:0000256" key="2">
    <source>
        <dbReference type="SAM" id="SignalP"/>
    </source>
</evidence>
<dbReference type="KEGG" id="tng:GSTEN00031810G001"/>
<feature type="region of interest" description="Disordered" evidence="1">
    <location>
        <begin position="40"/>
        <end position="67"/>
    </location>
</feature>
<reference evidence="3" key="1">
    <citation type="journal article" date="2004" name="Nature">
        <title>Genome duplication in the teleost fish Tetraodon nigroviridis reveals the early vertebrate proto-karyotype.</title>
        <authorList>
            <person name="Jaillon O."/>
            <person name="Aury J.-M."/>
            <person name="Brunet F."/>
            <person name="Petit J.-L."/>
            <person name="Stange-Thomann N."/>
            <person name="Mauceli E."/>
            <person name="Bouneau L."/>
            <person name="Fischer C."/>
            <person name="Ozouf-Costaz C."/>
            <person name="Bernot A."/>
            <person name="Nicaud S."/>
            <person name="Jaffe D."/>
            <person name="Fisher S."/>
            <person name="Lutfalla G."/>
            <person name="Dossat C."/>
            <person name="Segurens B."/>
            <person name="Dasilva C."/>
            <person name="Salanoubat M."/>
            <person name="Levy M."/>
            <person name="Boudet N."/>
            <person name="Castellano S."/>
            <person name="Anthouard V."/>
            <person name="Jubin C."/>
            <person name="Castelli V."/>
            <person name="Katinka M."/>
            <person name="Vacherie B."/>
            <person name="Biemont C."/>
            <person name="Skalli Z."/>
            <person name="Cattolico L."/>
            <person name="Poulain J."/>
            <person name="De Berardinis V."/>
            <person name="Cruaud C."/>
            <person name="Duprat S."/>
            <person name="Brottier P."/>
            <person name="Coutanceau J.-P."/>
            <person name="Gouzy J."/>
            <person name="Parra G."/>
            <person name="Lardier G."/>
            <person name="Chapple C."/>
            <person name="McKernan K.J."/>
            <person name="McEwan P."/>
            <person name="Bosak S."/>
            <person name="Kellis M."/>
            <person name="Volff J.-N."/>
            <person name="Guigo R."/>
            <person name="Zody M.C."/>
            <person name="Mesirov J."/>
            <person name="Lindblad-Toh K."/>
            <person name="Birren B."/>
            <person name="Nusbaum C."/>
            <person name="Kahn D."/>
            <person name="Robinson-Rechavi M."/>
            <person name="Laudet V."/>
            <person name="Schachter V."/>
            <person name="Quetier F."/>
            <person name="Saurin W."/>
            <person name="Scarpelli C."/>
            <person name="Wincker P."/>
            <person name="Lander E.S."/>
            <person name="Weissenbach J."/>
            <person name="Roest Crollius H."/>
        </authorList>
    </citation>
    <scope>NUCLEOTIDE SEQUENCE [LARGE SCALE GENOMIC DNA]</scope>
</reference>
<feature type="chain" id="PRO_5004242895" evidence="2">
    <location>
        <begin position="31"/>
        <end position="219"/>
    </location>
</feature>
<keyword evidence="2" id="KW-0732">Signal</keyword>
<proteinExistence type="predicted"/>
<gene>
    <name evidence="3" type="ORF">GSTENG00031810001</name>
</gene>